<dbReference type="EMBL" id="JAHWXT010000002">
    <property type="protein sequence ID" value="MCF0264407.1"/>
    <property type="molecule type" value="Genomic_DNA"/>
</dbReference>
<proteinExistence type="predicted"/>
<keyword evidence="1" id="KW-0472">Membrane</keyword>
<organism evidence="2 3">
    <name type="scientific">Acinetobacter guillouiae</name>
    <name type="common">Acinetobacter genomosp. 11</name>
    <dbReference type="NCBI Taxonomy" id="106649"/>
    <lineage>
        <taxon>Bacteria</taxon>
        <taxon>Pseudomonadati</taxon>
        <taxon>Pseudomonadota</taxon>
        <taxon>Gammaproteobacteria</taxon>
        <taxon>Moraxellales</taxon>
        <taxon>Moraxellaceae</taxon>
        <taxon>Acinetobacter</taxon>
    </lineage>
</organism>
<protein>
    <submittedName>
        <fullName evidence="2">YbaN family protein</fullName>
    </submittedName>
</protein>
<evidence type="ECO:0000313" key="3">
    <source>
        <dbReference type="Proteomes" id="UP000887320"/>
    </source>
</evidence>
<keyword evidence="1" id="KW-1133">Transmembrane helix</keyword>
<feature type="transmembrane region" description="Helical" evidence="1">
    <location>
        <begin position="134"/>
        <end position="151"/>
    </location>
</feature>
<dbReference type="PANTHER" id="PTHR35813">
    <property type="entry name" value="INNER MEMBRANE PROTEIN YBAN"/>
    <property type="match status" value="1"/>
</dbReference>
<name>A0A8X8GEH6_ACIGI</name>
<reference evidence="2" key="1">
    <citation type="submission" date="2021-07" db="EMBL/GenBank/DDBJ databases">
        <authorList>
            <person name="Fernandez M."/>
            <person name="Pereira P."/>
            <person name="Torres Tejerizo G.A."/>
            <person name="Gonzalez P."/>
            <person name="Agostini E."/>
        </authorList>
    </citation>
    <scope>NUCLEOTIDE SEQUENCE</scope>
    <source>
        <strain evidence="2">SFC 500-1A</strain>
    </source>
</reference>
<sequence length="154" mass="17075">MKKASSVSNHTQGKDLTLLASLPVTPSANLHSSSVVRVICIILAILCLVLAVVGILLPGIPTFDFLFLATIFASKGSARLHRWLHQNRYIAMLLAQYRGGFKQISRSRKWMMTLSILFGTTMLMVSSLHLHLKLSLLVILLIGLIGIWTRPEKI</sequence>
<dbReference type="Proteomes" id="UP000887320">
    <property type="component" value="Unassembled WGS sequence"/>
</dbReference>
<evidence type="ECO:0000313" key="2">
    <source>
        <dbReference type="EMBL" id="MCF0264407.1"/>
    </source>
</evidence>
<dbReference type="InterPro" id="IPR007401">
    <property type="entry name" value="DUF454"/>
</dbReference>
<gene>
    <name evidence="2" type="ORF">KW868_08020</name>
</gene>
<dbReference type="Pfam" id="PF04304">
    <property type="entry name" value="DUF454"/>
    <property type="match status" value="1"/>
</dbReference>
<dbReference type="AlphaFoldDB" id="A0A8X8GEH6"/>
<keyword evidence="1" id="KW-0812">Transmembrane</keyword>
<evidence type="ECO:0000256" key="1">
    <source>
        <dbReference type="SAM" id="Phobius"/>
    </source>
</evidence>
<dbReference type="RefSeq" id="WP_234623169.1">
    <property type="nucleotide sequence ID" value="NZ_JAHWXT010000002.1"/>
</dbReference>
<dbReference type="PANTHER" id="PTHR35813:SF1">
    <property type="entry name" value="INNER MEMBRANE PROTEIN YBAN"/>
    <property type="match status" value="1"/>
</dbReference>
<dbReference type="GO" id="GO:0005886">
    <property type="term" value="C:plasma membrane"/>
    <property type="evidence" value="ECO:0007669"/>
    <property type="project" value="TreeGrafter"/>
</dbReference>
<comment type="caution">
    <text evidence="2">The sequence shown here is derived from an EMBL/GenBank/DDBJ whole genome shotgun (WGS) entry which is preliminary data.</text>
</comment>
<accession>A0A8X8GEH6</accession>
<feature type="transmembrane region" description="Helical" evidence="1">
    <location>
        <begin position="35"/>
        <end position="57"/>
    </location>
</feature>